<sequence>MTSPPLLPLTFVRTMRWRCAPSPSQPLPSLLWLLARGINDTKANNVNTYRRARTPFSFHLTHDVRYDGLMCYVGVNRDVDTNQLASNLRRKRKDGGSFPESMVLLLEVPLPRSSGGRVGMERNFLRRLRVGSVLSEK</sequence>
<comment type="caution">
    <text evidence="1">The sequence shown here is derived from an EMBL/GenBank/DDBJ whole genome shotgun (WGS) entry which is preliminary data.</text>
</comment>
<proteinExistence type="predicted"/>
<name>A0A4Y2JMI2_ARAVE</name>
<evidence type="ECO:0000313" key="2">
    <source>
        <dbReference type="Proteomes" id="UP000499080"/>
    </source>
</evidence>
<organism evidence="1 2">
    <name type="scientific">Araneus ventricosus</name>
    <name type="common">Orbweaver spider</name>
    <name type="synonym">Epeira ventricosa</name>
    <dbReference type="NCBI Taxonomy" id="182803"/>
    <lineage>
        <taxon>Eukaryota</taxon>
        <taxon>Metazoa</taxon>
        <taxon>Ecdysozoa</taxon>
        <taxon>Arthropoda</taxon>
        <taxon>Chelicerata</taxon>
        <taxon>Arachnida</taxon>
        <taxon>Araneae</taxon>
        <taxon>Araneomorphae</taxon>
        <taxon>Entelegynae</taxon>
        <taxon>Araneoidea</taxon>
        <taxon>Araneidae</taxon>
        <taxon>Araneus</taxon>
    </lineage>
</organism>
<dbReference type="EMBL" id="BGPR01003642">
    <property type="protein sequence ID" value="GBM90678.1"/>
    <property type="molecule type" value="Genomic_DNA"/>
</dbReference>
<protein>
    <submittedName>
        <fullName evidence="1">Uncharacterized protein</fullName>
    </submittedName>
</protein>
<dbReference type="Proteomes" id="UP000499080">
    <property type="component" value="Unassembled WGS sequence"/>
</dbReference>
<accession>A0A4Y2JMI2</accession>
<reference evidence="1 2" key="1">
    <citation type="journal article" date="2019" name="Sci. Rep.">
        <title>Orb-weaving spider Araneus ventricosus genome elucidates the spidroin gene catalogue.</title>
        <authorList>
            <person name="Kono N."/>
            <person name="Nakamura H."/>
            <person name="Ohtoshi R."/>
            <person name="Moran D.A.P."/>
            <person name="Shinohara A."/>
            <person name="Yoshida Y."/>
            <person name="Fujiwara M."/>
            <person name="Mori M."/>
            <person name="Tomita M."/>
            <person name="Arakawa K."/>
        </authorList>
    </citation>
    <scope>NUCLEOTIDE SEQUENCE [LARGE SCALE GENOMIC DNA]</scope>
</reference>
<dbReference type="AlphaFoldDB" id="A0A4Y2JMI2"/>
<gene>
    <name evidence="1" type="ORF">AVEN_246963_1</name>
</gene>
<evidence type="ECO:0000313" key="1">
    <source>
        <dbReference type="EMBL" id="GBM90678.1"/>
    </source>
</evidence>
<keyword evidence="2" id="KW-1185">Reference proteome</keyword>